<dbReference type="EMBL" id="KN818269">
    <property type="protein sequence ID" value="KIL62581.1"/>
    <property type="molecule type" value="Genomic_DNA"/>
</dbReference>
<dbReference type="AlphaFoldDB" id="A0A0C2X0D3"/>
<keyword evidence="1" id="KW-0812">Transmembrane</keyword>
<evidence type="ECO:0000313" key="3">
    <source>
        <dbReference type="Proteomes" id="UP000054549"/>
    </source>
</evidence>
<protein>
    <submittedName>
        <fullName evidence="2">Uncharacterized protein</fullName>
    </submittedName>
</protein>
<keyword evidence="1" id="KW-0472">Membrane</keyword>
<name>A0A0C2X0D3_AMAMK</name>
<keyword evidence="1" id="KW-1133">Transmembrane helix</keyword>
<proteinExistence type="predicted"/>
<sequence>MDTVRHTTNPDVSPCILTLGFPVTIFSLMNMICPKAVISSRRPNLNSIVYADCLRCGNGKLVRS</sequence>
<dbReference type="InParanoid" id="A0A0C2X0D3"/>
<reference evidence="2 3" key="1">
    <citation type="submission" date="2014-04" db="EMBL/GenBank/DDBJ databases">
        <title>Evolutionary Origins and Diversification of the Mycorrhizal Mutualists.</title>
        <authorList>
            <consortium name="DOE Joint Genome Institute"/>
            <consortium name="Mycorrhizal Genomics Consortium"/>
            <person name="Kohler A."/>
            <person name="Kuo A."/>
            <person name="Nagy L.G."/>
            <person name="Floudas D."/>
            <person name="Copeland A."/>
            <person name="Barry K.W."/>
            <person name="Cichocki N."/>
            <person name="Veneault-Fourrey C."/>
            <person name="LaButti K."/>
            <person name="Lindquist E.A."/>
            <person name="Lipzen A."/>
            <person name="Lundell T."/>
            <person name="Morin E."/>
            <person name="Murat C."/>
            <person name="Riley R."/>
            <person name="Ohm R."/>
            <person name="Sun H."/>
            <person name="Tunlid A."/>
            <person name="Henrissat B."/>
            <person name="Grigoriev I.V."/>
            <person name="Hibbett D.S."/>
            <person name="Martin F."/>
        </authorList>
    </citation>
    <scope>NUCLEOTIDE SEQUENCE [LARGE SCALE GENOMIC DNA]</scope>
    <source>
        <strain evidence="2 3">Koide BX008</strain>
    </source>
</reference>
<dbReference type="HOGENOM" id="CLU_2867209_0_0_1"/>
<keyword evidence="3" id="KW-1185">Reference proteome</keyword>
<organism evidence="2 3">
    <name type="scientific">Amanita muscaria (strain Koide BX008)</name>
    <dbReference type="NCBI Taxonomy" id="946122"/>
    <lineage>
        <taxon>Eukaryota</taxon>
        <taxon>Fungi</taxon>
        <taxon>Dikarya</taxon>
        <taxon>Basidiomycota</taxon>
        <taxon>Agaricomycotina</taxon>
        <taxon>Agaricomycetes</taxon>
        <taxon>Agaricomycetidae</taxon>
        <taxon>Agaricales</taxon>
        <taxon>Pluteineae</taxon>
        <taxon>Amanitaceae</taxon>
        <taxon>Amanita</taxon>
    </lineage>
</organism>
<gene>
    <name evidence="2" type="ORF">M378DRAFT_165620</name>
</gene>
<evidence type="ECO:0000256" key="1">
    <source>
        <dbReference type="SAM" id="Phobius"/>
    </source>
</evidence>
<evidence type="ECO:0000313" key="2">
    <source>
        <dbReference type="EMBL" id="KIL62581.1"/>
    </source>
</evidence>
<accession>A0A0C2X0D3</accession>
<dbReference type="Proteomes" id="UP000054549">
    <property type="component" value="Unassembled WGS sequence"/>
</dbReference>
<feature type="transmembrane region" description="Helical" evidence="1">
    <location>
        <begin position="12"/>
        <end position="33"/>
    </location>
</feature>